<proteinExistence type="predicted"/>
<organism evidence="1 2">
    <name type="scientific">Carnegiea gigantea</name>
    <dbReference type="NCBI Taxonomy" id="171969"/>
    <lineage>
        <taxon>Eukaryota</taxon>
        <taxon>Viridiplantae</taxon>
        <taxon>Streptophyta</taxon>
        <taxon>Embryophyta</taxon>
        <taxon>Tracheophyta</taxon>
        <taxon>Spermatophyta</taxon>
        <taxon>Magnoliopsida</taxon>
        <taxon>eudicotyledons</taxon>
        <taxon>Gunneridae</taxon>
        <taxon>Pentapetalae</taxon>
        <taxon>Caryophyllales</taxon>
        <taxon>Cactineae</taxon>
        <taxon>Cactaceae</taxon>
        <taxon>Cactoideae</taxon>
        <taxon>Echinocereeae</taxon>
        <taxon>Carnegiea</taxon>
    </lineage>
</organism>
<reference evidence="1" key="1">
    <citation type="submission" date="2022-04" db="EMBL/GenBank/DDBJ databases">
        <title>Carnegiea gigantea Genome sequencing and assembly v2.</title>
        <authorList>
            <person name="Copetti D."/>
            <person name="Sanderson M.J."/>
            <person name="Burquez A."/>
            <person name="Wojciechowski M.F."/>
        </authorList>
    </citation>
    <scope>NUCLEOTIDE SEQUENCE</scope>
    <source>
        <strain evidence="1">SGP5-SGP5p</strain>
        <tissue evidence="1">Aerial part</tissue>
    </source>
</reference>
<accession>A0A9Q1JL19</accession>
<name>A0A9Q1JL19_9CARY</name>
<protein>
    <submittedName>
        <fullName evidence="1">Uncharacterized protein</fullName>
    </submittedName>
</protein>
<sequence length="260" mass="29525">MHLAQILQDAGREHRNRNASVFRLDMRVPKIDDSLCWGKRKSQDIHKKGADAEILGSHSELAVQKSAEEKPRGANWIATKAIQLLKMKICTVAGGTNQLRSRGKQWQHSPGIGNLLVGQDSRTRFNVKGILVVEKTYASMHICALLVLEKMITKSHKMITKWGSVHVIDDERRFKSGFSLNVVRGMLHAQYEDAYHRRRRCEARKGEERLSESAAASRDLPLFGTARGGFPQSVEVPEDCKQSRLMNEAWDIHYFPIAWL</sequence>
<evidence type="ECO:0000313" key="1">
    <source>
        <dbReference type="EMBL" id="KAJ8427444.1"/>
    </source>
</evidence>
<evidence type="ECO:0000313" key="2">
    <source>
        <dbReference type="Proteomes" id="UP001153076"/>
    </source>
</evidence>
<comment type="caution">
    <text evidence="1">The sequence shown here is derived from an EMBL/GenBank/DDBJ whole genome shotgun (WGS) entry which is preliminary data.</text>
</comment>
<gene>
    <name evidence="1" type="ORF">Cgig2_022531</name>
</gene>
<keyword evidence="2" id="KW-1185">Reference proteome</keyword>
<dbReference type="Proteomes" id="UP001153076">
    <property type="component" value="Unassembled WGS sequence"/>
</dbReference>
<dbReference type="AlphaFoldDB" id="A0A9Q1JL19"/>
<dbReference type="EMBL" id="JAKOGI010001144">
    <property type="protein sequence ID" value="KAJ8427444.1"/>
    <property type="molecule type" value="Genomic_DNA"/>
</dbReference>